<gene>
    <name evidence="1" type="ORF">FOXB_16617</name>
</gene>
<evidence type="ECO:0000313" key="1">
    <source>
        <dbReference type="EMBL" id="EGU72874.1"/>
    </source>
</evidence>
<accession>F9GD83</accession>
<proteinExistence type="predicted"/>
<name>F9GD83_FUSOF</name>
<protein>
    <submittedName>
        <fullName evidence="1">Uncharacterized protein</fullName>
    </submittedName>
</protein>
<organism evidence="1">
    <name type="scientific">Fusarium oxysporum (strain Fo5176)</name>
    <name type="common">Fusarium vascular wilt</name>
    <dbReference type="NCBI Taxonomy" id="660025"/>
    <lineage>
        <taxon>Eukaryota</taxon>
        <taxon>Fungi</taxon>
        <taxon>Dikarya</taxon>
        <taxon>Ascomycota</taxon>
        <taxon>Pezizomycotina</taxon>
        <taxon>Sordariomycetes</taxon>
        <taxon>Hypocreomycetidae</taxon>
        <taxon>Hypocreales</taxon>
        <taxon>Nectriaceae</taxon>
        <taxon>Fusarium</taxon>
        <taxon>Fusarium oxysporum species complex</taxon>
    </lineage>
</organism>
<sequence>NISYNKTF</sequence>
<reference evidence="1" key="1">
    <citation type="journal article" date="2012" name="Mol. Plant Microbe Interact.">
        <title>A highly conserved effector in Fusarium oxysporum is required for full virulence on Arabidopsis.</title>
        <authorList>
            <person name="Thatcher L.F."/>
            <person name="Gardiner D.M."/>
            <person name="Kazan K."/>
            <person name="Manners J."/>
        </authorList>
    </citation>
    <scope>NUCLEOTIDE SEQUENCE [LARGE SCALE GENOMIC DNA]</scope>
    <source>
        <strain evidence="1">Fo5176</strain>
    </source>
</reference>
<dbReference type="EMBL" id="AFQF01005364">
    <property type="protein sequence ID" value="EGU72874.1"/>
    <property type="molecule type" value="Genomic_DNA"/>
</dbReference>
<feature type="non-terminal residue" evidence="1">
    <location>
        <position position="1"/>
    </location>
</feature>
<comment type="caution">
    <text evidence="1">The sequence shown here is derived from an EMBL/GenBank/DDBJ whole genome shotgun (WGS) entry which is preliminary data.</text>
</comment>